<keyword evidence="1" id="KW-0472">Membrane</keyword>
<evidence type="ECO:0000313" key="3">
    <source>
        <dbReference type="Proteomes" id="UP000434957"/>
    </source>
</evidence>
<name>A0A6A4G7Y5_9STRA</name>
<comment type="caution">
    <text evidence="2">The sequence shown here is derived from an EMBL/GenBank/DDBJ whole genome shotgun (WGS) entry which is preliminary data.</text>
</comment>
<proteinExistence type="predicted"/>
<feature type="transmembrane region" description="Helical" evidence="1">
    <location>
        <begin position="351"/>
        <end position="370"/>
    </location>
</feature>
<dbReference type="EMBL" id="QXFT01000060">
    <property type="protein sequence ID" value="KAE9357026.1"/>
    <property type="molecule type" value="Genomic_DNA"/>
</dbReference>
<dbReference type="SUPFAM" id="SSF52058">
    <property type="entry name" value="L domain-like"/>
    <property type="match status" value="1"/>
</dbReference>
<feature type="transmembrane region" description="Helical" evidence="1">
    <location>
        <begin position="178"/>
        <end position="200"/>
    </location>
</feature>
<reference evidence="2 3" key="1">
    <citation type="submission" date="2018-08" db="EMBL/GenBank/DDBJ databases">
        <title>Genomic investigation of the strawberry pathogen Phytophthora fragariae indicates pathogenicity is determined by transcriptional variation in three key races.</title>
        <authorList>
            <person name="Adams T.M."/>
            <person name="Armitage A.D."/>
            <person name="Sobczyk M.K."/>
            <person name="Bates H.J."/>
            <person name="Dunwell J.M."/>
            <person name="Nellist C.F."/>
            <person name="Harrison R.J."/>
        </authorList>
    </citation>
    <scope>NUCLEOTIDE SEQUENCE [LARGE SCALE GENOMIC DNA]</scope>
    <source>
        <strain evidence="2 3">SCRP333</strain>
    </source>
</reference>
<organism evidence="2 3">
    <name type="scientific">Phytophthora rubi</name>
    <dbReference type="NCBI Taxonomy" id="129364"/>
    <lineage>
        <taxon>Eukaryota</taxon>
        <taxon>Sar</taxon>
        <taxon>Stramenopiles</taxon>
        <taxon>Oomycota</taxon>
        <taxon>Peronosporomycetes</taxon>
        <taxon>Peronosporales</taxon>
        <taxon>Peronosporaceae</taxon>
        <taxon>Phytophthora</taxon>
    </lineage>
</organism>
<protein>
    <submittedName>
        <fullName evidence="2">Uncharacterized protein</fullName>
    </submittedName>
</protein>
<dbReference type="AlphaFoldDB" id="A0A6A4G7Y5"/>
<feature type="transmembrane region" description="Helical" evidence="1">
    <location>
        <begin position="64"/>
        <end position="94"/>
    </location>
</feature>
<keyword evidence="1" id="KW-0812">Transmembrane</keyword>
<feature type="transmembrane region" description="Helical" evidence="1">
    <location>
        <begin position="267"/>
        <end position="290"/>
    </location>
</feature>
<feature type="transmembrane region" description="Helical" evidence="1">
    <location>
        <begin position="212"/>
        <end position="237"/>
    </location>
</feature>
<keyword evidence="3" id="KW-1185">Reference proteome</keyword>
<accession>A0A6A4G7Y5</accession>
<gene>
    <name evidence="2" type="ORF">PR003_g2003</name>
</gene>
<sequence>MEDASPQEMVMVSSWAFVLWWFVFLVLHILTFGYYAAFAYIYFNLRDTMLNGTLEFFGIGMPSTYHPTIAIVHATMAILHGLNVGLMLAGSFWWGTLTFTPWGGPSINAQPQQSAIDNADGRTASRLASITNLFTDRYGLLGINGKHFHTLTTCREIVETILQSVQGYRMSWFLPSILLNRFFVVTLALNCWSSAIIYALRFRNNEARRRFALIACDCALDLISCMGVTLIVVLRYVGQYDTSIAGFDRVKWYNDEWTARALNEFQMVLVVSWADLVSRAIFSLGLLMTTTSLKEFLYRRTNQIGPSVTVISQEVTVTKCTQVMPSDRPTLPGSKRNSVFTLRLQRGVNRVVHALFLAWGCLVLALHIQASRQPTLPQCLLQVRPWAAPGTSCYLVGLDCHRLNISGERGEVDSLWRAFDGSSVVMMLIRHCPSLDVPDVFTEFHQLHGVKVYNSTIVHWRESAAMTNTNHPLLAGVLLIRVNMSDGLLPAGLQSSDSPRFLYDFELCATNLRELPDDLHTKWNPGSQILIEYSQLLSVPTTLLHLAAGSLSLTGNPISDLPAELFELEGVTHLIVGGTKIRHLPHNVTKLSSTLVSVAVPDTAVSYFWSWTDQLLERTSAIPYPPPILASGSAYCEDWKRILDGNATSFSVSEGDDAYSTQLMDPANAVSGRLLSFVDCSPLFRGPVYPLAIEDLNNAITS</sequence>
<dbReference type="Proteomes" id="UP000434957">
    <property type="component" value="Unassembled WGS sequence"/>
</dbReference>
<feature type="transmembrane region" description="Helical" evidence="1">
    <location>
        <begin position="20"/>
        <end position="43"/>
    </location>
</feature>
<keyword evidence="1" id="KW-1133">Transmembrane helix</keyword>
<evidence type="ECO:0000256" key="1">
    <source>
        <dbReference type="SAM" id="Phobius"/>
    </source>
</evidence>
<evidence type="ECO:0000313" key="2">
    <source>
        <dbReference type="EMBL" id="KAE9357026.1"/>
    </source>
</evidence>